<evidence type="ECO:0000313" key="2">
    <source>
        <dbReference type="Proteomes" id="UP000827892"/>
    </source>
</evidence>
<dbReference type="PANTHER" id="PTHR37972:SF2">
    <property type="entry name" value="PRION-LIKE-(Q_N-RICH)-DOMAIN-BEARING PROTEIN-RELATED"/>
    <property type="match status" value="1"/>
</dbReference>
<evidence type="ECO:0000313" key="1">
    <source>
        <dbReference type="EMBL" id="ULU04776.1"/>
    </source>
</evidence>
<organism evidence="1 2">
    <name type="scientific">Caenorhabditis briggsae</name>
    <dbReference type="NCBI Taxonomy" id="6238"/>
    <lineage>
        <taxon>Eukaryota</taxon>
        <taxon>Metazoa</taxon>
        <taxon>Ecdysozoa</taxon>
        <taxon>Nematoda</taxon>
        <taxon>Chromadorea</taxon>
        <taxon>Rhabditida</taxon>
        <taxon>Rhabditina</taxon>
        <taxon>Rhabditomorpha</taxon>
        <taxon>Rhabditoidea</taxon>
        <taxon>Rhabditidae</taxon>
        <taxon>Peloderinae</taxon>
        <taxon>Caenorhabditis</taxon>
    </lineage>
</organism>
<proteinExistence type="predicted"/>
<dbReference type="AlphaFoldDB" id="A0AAE9DHL6"/>
<sequence>MILTTTPLRQARLVFGLDWIENNMDPLAAGSKAIVIIVGFNEDRNPGATMFTVTDLRAKGYQFMSVSV</sequence>
<dbReference type="EMBL" id="CP090892">
    <property type="protein sequence ID" value="ULU04776.1"/>
    <property type="molecule type" value="Genomic_DNA"/>
</dbReference>
<gene>
    <name evidence="1" type="ORF">L3Y34_017494</name>
</gene>
<protein>
    <submittedName>
        <fullName evidence="1">Uncharacterized protein</fullName>
    </submittedName>
</protein>
<accession>A0AAE9DHL6</accession>
<reference evidence="1 2" key="1">
    <citation type="submission" date="2022-05" db="EMBL/GenBank/DDBJ databases">
        <title>Chromosome-level reference genomes for two strains of Caenorhabditis briggsae: an improved platform for comparative genomics.</title>
        <authorList>
            <person name="Stevens L."/>
            <person name="Andersen E.C."/>
        </authorList>
    </citation>
    <scope>NUCLEOTIDE SEQUENCE [LARGE SCALE GENOMIC DNA]</scope>
    <source>
        <strain evidence="1">QX1410_ONT</strain>
        <tissue evidence="1">Whole-organism</tissue>
    </source>
</reference>
<name>A0AAE9DHL6_CAEBR</name>
<dbReference type="PANTHER" id="PTHR37972">
    <property type="entry name" value="PROTEIN CBG25533"/>
    <property type="match status" value="1"/>
</dbReference>
<dbReference type="Proteomes" id="UP000827892">
    <property type="component" value="Chromosome II"/>
</dbReference>